<name>A0A0W0XQ68_9GAMM</name>
<dbReference type="Proteomes" id="UP000054618">
    <property type="component" value="Unassembled WGS sequence"/>
</dbReference>
<evidence type="ECO:0000313" key="2">
    <source>
        <dbReference type="Proteomes" id="UP000054618"/>
    </source>
</evidence>
<dbReference type="AlphaFoldDB" id="A0A0W0XQ68"/>
<dbReference type="RefSeq" id="WP_133129143.1">
    <property type="nucleotide sequence ID" value="NZ_CAAAIK010000047.1"/>
</dbReference>
<comment type="caution">
    <text evidence="1">The sequence shown here is derived from an EMBL/GenBank/DDBJ whole genome shotgun (WGS) entry which is preliminary data.</text>
</comment>
<dbReference type="EMBL" id="LNYS01000023">
    <property type="protein sequence ID" value="KTD46512.1"/>
    <property type="molecule type" value="Genomic_DNA"/>
</dbReference>
<proteinExistence type="predicted"/>
<keyword evidence="2" id="KW-1185">Reference proteome</keyword>
<reference evidence="1 2" key="1">
    <citation type="submission" date="2015-11" db="EMBL/GenBank/DDBJ databases">
        <title>Genomic analysis of 38 Legionella species identifies large and diverse effector repertoires.</title>
        <authorList>
            <person name="Burstein D."/>
            <person name="Amaro F."/>
            <person name="Zusman T."/>
            <person name="Lifshitz Z."/>
            <person name="Cohen O."/>
            <person name="Gilbert J.A."/>
            <person name="Pupko T."/>
            <person name="Shuman H.A."/>
            <person name="Segal G."/>
        </authorList>
    </citation>
    <scope>NUCLEOTIDE SEQUENCE [LARGE SCALE GENOMIC DNA]</scope>
    <source>
        <strain evidence="1 2">CDC#1442-AUS-E</strain>
    </source>
</reference>
<dbReference type="OrthoDB" id="8645235at2"/>
<gene>
    <name evidence="1" type="ORF">Lqui_2538</name>
</gene>
<dbReference type="PATRIC" id="fig|45073.5.peg.2694"/>
<sequence length="228" mass="27172">MIKNNHFENEVEAGLQKSQLKFVRNINIEKVDGIINRSNRKGEFDFIFEIDDTLFFIECKRFLQPFYFKDHQVLYEKIHQECYKLKTNVNHVIKNQYKFDRTNPKISEFLSDDWITKKKTIKLLLTSCCLGEYLFVHDCHVLDIEVFNAWLFNKEIVWRDIKTMETIHISCAKKPGSLLDRFELLSKEIDILKYKRGQCTMVINTPNIAGLQTEFPMYLQYIPDQVLV</sequence>
<organism evidence="1 2">
    <name type="scientific">Legionella quinlivanii</name>
    <dbReference type="NCBI Taxonomy" id="45073"/>
    <lineage>
        <taxon>Bacteria</taxon>
        <taxon>Pseudomonadati</taxon>
        <taxon>Pseudomonadota</taxon>
        <taxon>Gammaproteobacteria</taxon>
        <taxon>Legionellales</taxon>
        <taxon>Legionellaceae</taxon>
        <taxon>Legionella</taxon>
    </lineage>
</organism>
<evidence type="ECO:0008006" key="3">
    <source>
        <dbReference type="Google" id="ProtNLM"/>
    </source>
</evidence>
<dbReference type="STRING" id="45073.Lqui_2538"/>
<accession>A0A0W0XQ68</accession>
<protein>
    <recommendedName>
        <fullName evidence="3">NERD domain-containing protein</fullName>
    </recommendedName>
</protein>
<evidence type="ECO:0000313" key="1">
    <source>
        <dbReference type="EMBL" id="KTD46512.1"/>
    </source>
</evidence>